<evidence type="ECO:0000256" key="4">
    <source>
        <dbReference type="ARBA" id="ARBA00022989"/>
    </source>
</evidence>
<keyword evidence="4 6" id="KW-1133">Transmembrane helix</keyword>
<evidence type="ECO:0000256" key="5">
    <source>
        <dbReference type="ARBA" id="ARBA00023136"/>
    </source>
</evidence>
<dbReference type="InterPro" id="IPR038323">
    <property type="entry name" value="ArAE_1_C_sf"/>
</dbReference>
<dbReference type="InterPro" id="IPR010343">
    <property type="entry name" value="ArAE_1"/>
</dbReference>
<feature type="transmembrane region" description="Helical" evidence="6">
    <location>
        <begin position="73"/>
        <end position="97"/>
    </location>
</feature>
<dbReference type="PANTHER" id="PTHR40064">
    <property type="entry name" value="MEMBRANE PROTEIN-RELATED"/>
    <property type="match status" value="1"/>
</dbReference>
<keyword evidence="9" id="KW-1185">Reference proteome</keyword>
<dbReference type="InterPro" id="IPR021062">
    <property type="entry name" value="ArAE_1_C"/>
</dbReference>
<feature type="domain" description="Putative aromatic acid exporter C-terminal" evidence="7">
    <location>
        <begin position="204"/>
        <end position="369"/>
    </location>
</feature>
<dbReference type="Pfam" id="PF11728">
    <property type="entry name" value="ArAE_1_C"/>
    <property type="match status" value="1"/>
</dbReference>
<dbReference type="AlphaFoldDB" id="A0A345PJY6"/>
<dbReference type="Pfam" id="PF06081">
    <property type="entry name" value="ArAE_1"/>
    <property type="match status" value="1"/>
</dbReference>
<proteinExistence type="predicted"/>
<evidence type="ECO:0000256" key="3">
    <source>
        <dbReference type="ARBA" id="ARBA00022692"/>
    </source>
</evidence>
<evidence type="ECO:0000313" key="9">
    <source>
        <dbReference type="Proteomes" id="UP000253908"/>
    </source>
</evidence>
<comment type="subcellular location">
    <subcellularLocation>
        <location evidence="1">Cell membrane</location>
        <topology evidence="1">Multi-pass membrane protein</topology>
    </subcellularLocation>
</comment>
<protein>
    <recommendedName>
        <fullName evidence="7">Putative aromatic acid exporter C-terminal domain-containing protein</fullName>
    </recommendedName>
</protein>
<dbReference type="EMBL" id="CP024848">
    <property type="protein sequence ID" value="AXI10316.1"/>
    <property type="molecule type" value="Genomic_DNA"/>
</dbReference>
<name>A0A345PJY6_9BACI</name>
<evidence type="ECO:0000256" key="2">
    <source>
        <dbReference type="ARBA" id="ARBA00022475"/>
    </source>
</evidence>
<dbReference type="KEGG" id="ocn:CUC15_15860"/>
<keyword evidence="2" id="KW-1003">Cell membrane</keyword>
<evidence type="ECO:0000313" key="8">
    <source>
        <dbReference type="EMBL" id="AXI10316.1"/>
    </source>
</evidence>
<reference evidence="9" key="1">
    <citation type="submission" date="2017-11" db="EMBL/GenBank/DDBJ databases">
        <authorList>
            <person name="Zhu W."/>
        </authorList>
    </citation>
    <scope>NUCLEOTIDE SEQUENCE [LARGE SCALE GENOMIC DNA]</scope>
    <source>
        <strain evidence="9">160</strain>
    </source>
</reference>
<keyword evidence="3 6" id="KW-0812">Transmembrane</keyword>
<evidence type="ECO:0000256" key="1">
    <source>
        <dbReference type="ARBA" id="ARBA00004651"/>
    </source>
</evidence>
<dbReference type="GO" id="GO:0005886">
    <property type="term" value="C:plasma membrane"/>
    <property type="evidence" value="ECO:0007669"/>
    <property type="project" value="UniProtKB-SubCell"/>
</dbReference>
<evidence type="ECO:0000256" key="6">
    <source>
        <dbReference type="SAM" id="Phobius"/>
    </source>
</evidence>
<evidence type="ECO:0000259" key="7">
    <source>
        <dbReference type="Pfam" id="PF11728"/>
    </source>
</evidence>
<dbReference type="Proteomes" id="UP000253908">
    <property type="component" value="Chromosome"/>
</dbReference>
<feature type="transmembrane region" description="Helical" evidence="6">
    <location>
        <begin position="117"/>
        <end position="144"/>
    </location>
</feature>
<feature type="transmembrane region" description="Helical" evidence="6">
    <location>
        <begin position="150"/>
        <end position="169"/>
    </location>
</feature>
<dbReference type="Gene3D" id="1.20.120.940">
    <property type="entry name" value="Putative aromatic acid exporter, C-terminal domain"/>
    <property type="match status" value="1"/>
</dbReference>
<dbReference type="OrthoDB" id="357521at2"/>
<dbReference type="InterPro" id="IPR052984">
    <property type="entry name" value="UPF0421"/>
</dbReference>
<sequence>MISLRRLEQNNFVLVFFVTSIQSIPYILNSSNYNKDLQFLKKYANIYLLNNRMVLHMVGMGYRTLKTAVGAGLAIWIASLLDLEFATFAAIIVIMCIEKTKKKTLNTIQKKFFASLLSLFLGAVFFEVFGYNPIVFSFFILLFVPILVKARIQAGFVTSMVVVLHIYTVKDANLDIFLNELYIIFIGMGIALLVNSFMPNFKRDIETFKKKIEHKFSAILYEFSAYLRDSERNWNGKEILEVEEIINQAKSIAIQDVENHILRKLNKDYYYLEMREDQLELLKHMVKIVAIVSSSDLHVEQKEMFAEFLAYLSQNVHSGDTTDSSLHKLEECMASIRETELPKTREEFEIRANLFYLIFEIENYLNIKKKLFSRRS</sequence>
<feature type="transmembrane region" description="Helical" evidence="6">
    <location>
        <begin position="12"/>
        <end position="28"/>
    </location>
</feature>
<organism evidence="8 9">
    <name type="scientific">Oceanobacillus zhaokaii</name>
    <dbReference type="NCBI Taxonomy" id="2052660"/>
    <lineage>
        <taxon>Bacteria</taxon>
        <taxon>Bacillati</taxon>
        <taxon>Bacillota</taxon>
        <taxon>Bacilli</taxon>
        <taxon>Bacillales</taxon>
        <taxon>Bacillaceae</taxon>
        <taxon>Oceanobacillus</taxon>
    </lineage>
</organism>
<gene>
    <name evidence="8" type="ORF">CUC15_15860</name>
</gene>
<accession>A0A345PJY6</accession>
<dbReference type="PANTHER" id="PTHR40064:SF1">
    <property type="entry name" value="MEMBRANE PROTEIN"/>
    <property type="match status" value="1"/>
</dbReference>
<feature type="transmembrane region" description="Helical" evidence="6">
    <location>
        <begin position="181"/>
        <end position="198"/>
    </location>
</feature>
<keyword evidence="5 6" id="KW-0472">Membrane</keyword>